<evidence type="ECO:0000313" key="3">
    <source>
        <dbReference type="EMBL" id="MBR7836598.1"/>
    </source>
</evidence>
<keyword evidence="4" id="KW-1185">Reference proteome</keyword>
<dbReference type="EMBL" id="JAGSOG010000150">
    <property type="protein sequence ID" value="MBR7836598.1"/>
    <property type="molecule type" value="Genomic_DNA"/>
</dbReference>
<organism evidence="3 4">
    <name type="scientific">Actinospica durhamensis</name>
    <dbReference type="NCBI Taxonomy" id="1508375"/>
    <lineage>
        <taxon>Bacteria</taxon>
        <taxon>Bacillati</taxon>
        <taxon>Actinomycetota</taxon>
        <taxon>Actinomycetes</taxon>
        <taxon>Catenulisporales</taxon>
        <taxon>Actinospicaceae</taxon>
        <taxon>Actinospica</taxon>
    </lineage>
</organism>
<feature type="transmembrane region" description="Helical" evidence="2">
    <location>
        <begin position="149"/>
        <end position="170"/>
    </location>
</feature>
<sequence length="206" mass="21790">MPTADARITTDRAERYLEQLCSHLGAMGHMRHVPASGHGGAEVARVEHVEKSATGAVIRFAEGCWVLDATPDALILRVEAEDPATLERLKASIAARIAKIGRRDGLTVAWSQSAAADTHDGPHRSHGATANAEADPEPARRRRWRQAGWLAVVALAVAVHLGLIGSLLGPGRWKDAAADAILAILGIKLVLVALHVRSRRSAAGGS</sequence>
<dbReference type="Gene3D" id="3.30.310.50">
    <property type="entry name" value="Alpha-D-phosphohexomutase, C-terminal domain"/>
    <property type="match status" value="1"/>
</dbReference>
<protein>
    <submittedName>
        <fullName evidence="3">DUF2218 domain-containing protein</fullName>
    </submittedName>
</protein>
<dbReference type="AlphaFoldDB" id="A0A941EUB2"/>
<feature type="transmembrane region" description="Helical" evidence="2">
    <location>
        <begin position="176"/>
        <end position="196"/>
    </location>
</feature>
<reference evidence="3" key="1">
    <citation type="submission" date="2021-04" db="EMBL/GenBank/DDBJ databases">
        <title>Genome based classification of Actinospica acidithermotolerans sp. nov., an actinobacterium isolated from an Indonesian hot spring.</title>
        <authorList>
            <person name="Kusuma A.B."/>
            <person name="Putra K.E."/>
            <person name="Nafisah S."/>
            <person name="Loh J."/>
            <person name="Nouioui I."/>
            <person name="Goodfellow M."/>
        </authorList>
    </citation>
    <scope>NUCLEOTIDE SEQUENCE</scope>
    <source>
        <strain evidence="3">CSCA 57</strain>
    </source>
</reference>
<keyword evidence="2" id="KW-0812">Transmembrane</keyword>
<comment type="caution">
    <text evidence="3">The sequence shown here is derived from an EMBL/GenBank/DDBJ whole genome shotgun (WGS) entry which is preliminary data.</text>
</comment>
<keyword evidence="2" id="KW-0472">Membrane</keyword>
<dbReference type="InterPro" id="IPR014543">
    <property type="entry name" value="UCP028291"/>
</dbReference>
<name>A0A941EUB2_9ACTN</name>
<accession>A0A941EUB2</accession>
<gene>
    <name evidence="3" type="ORF">KDL01_25185</name>
</gene>
<dbReference type="Proteomes" id="UP000675781">
    <property type="component" value="Unassembled WGS sequence"/>
</dbReference>
<evidence type="ECO:0000256" key="1">
    <source>
        <dbReference type="SAM" id="MobiDB-lite"/>
    </source>
</evidence>
<proteinExistence type="predicted"/>
<evidence type="ECO:0000256" key="2">
    <source>
        <dbReference type="SAM" id="Phobius"/>
    </source>
</evidence>
<keyword evidence="2" id="KW-1133">Transmembrane helix</keyword>
<dbReference type="Pfam" id="PF09981">
    <property type="entry name" value="DUF2218"/>
    <property type="match status" value="1"/>
</dbReference>
<dbReference type="RefSeq" id="WP_212531070.1">
    <property type="nucleotide sequence ID" value="NZ_JAGSOG010000150.1"/>
</dbReference>
<evidence type="ECO:0000313" key="4">
    <source>
        <dbReference type="Proteomes" id="UP000675781"/>
    </source>
</evidence>
<feature type="region of interest" description="Disordered" evidence="1">
    <location>
        <begin position="112"/>
        <end position="139"/>
    </location>
</feature>